<organism evidence="1 2">
    <name type="scientific">Lasius niger</name>
    <name type="common">Black garden ant</name>
    <dbReference type="NCBI Taxonomy" id="67767"/>
    <lineage>
        <taxon>Eukaryota</taxon>
        <taxon>Metazoa</taxon>
        <taxon>Ecdysozoa</taxon>
        <taxon>Arthropoda</taxon>
        <taxon>Hexapoda</taxon>
        <taxon>Insecta</taxon>
        <taxon>Pterygota</taxon>
        <taxon>Neoptera</taxon>
        <taxon>Endopterygota</taxon>
        <taxon>Hymenoptera</taxon>
        <taxon>Apocrita</taxon>
        <taxon>Aculeata</taxon>
        <taxon>Formicoidea</taxon>
        <taxon>Formicidae</taxon>
        <taxon>Formicinae</taxon>
        <taxon>Lasius</taxon>
        <taxon>Lasius</taxon>
    </lineage>
</organism>
<comment type="caution">
    <text evidence="1">The sequence shown here is derived from an EMBL/GenBank/DDBJ whole genome shotgun (WGS) entry which is preliminary data.</text>
</comment>
<protein>
    <submittedName>
        <fullName evidence="1">Kin of irre-like protein 3-like isoform x1 protein</fullName>
    </submittedName>
</protein>
<dbReference type="STRING" id="67767.A0A0J7K9S9"/>
<dbReference type="EMBL" id="LBMM01011171">
    <property type="protein sequence ID" value="KMQ86996.1"/>
    <property type="molecule type" value="Genomic_DNA"/>
</dbReference>
<feature type="non-terminal residue" evidence="1">
    <location>
        <position position="1"/>
    </location>
</feature>
<dbReference type="InterPro" id="IPR013783">
    <property type="entry name" value="Ig-like_fold"/>
</dbReference>
<keyword evidence="2" id="KW-1185">Reference proteome</keyword>
<dbReference type="PaxDb" id="67767-A0A0J7K9S9"/>
<name>A0A0J7K9S9_LASNI</name>
<gene>
    <name evidence="1" type="ORF">RF55_13868</name>
</gene>
<dbReference type="AlphaFoldDB" id="A0A0J7K9S9"/>
<evidence type="ECO:0000313" key="2">
    <source>
        <dbReference type="Proteomes" id="UP000036403"/>
    </source>
</evidence>
<proteinExistence type="predicted"/>
<accession>A0A0J7K9S9</accession>
<sequence length="64" mass="7126">PIGMHLKKYEWVGSPDIGDCSLWVRSATLEFDDGLWQCQVTASDFTTQDALASEPARLVVRANE</sequence>
<evidence type="ECO:0000313" key="1">
    <source>
        <dbReference type="EMBL" id="KMQ86996.1"/>
    </source>
</evidence>
<dbReference type="OrthoDB" id="10039395at2759"/>
<dbReference type="Gene3D" id="2.60.40.10">
    <property type="entry name" value="Immunoglobulins"/>
    <property type="match status" value="1"/>
</dbReference>
<dbReference type="Proteomes" id="UP000036403">
    <property type="component" value="Unassembled WGS sequence"/>
</dbReference>
<reference evidence="1 2" key="1">
    <citation type="submission" date="2015-04" db="EMBL/GenBank/DDBJ databases">
        <title>Lasius niger genome sequencing.</title>
        <authorList>
            <person name="Konorov E.A."/>
            <person name="Nikitin M.A."/>
            <person name="Kirill M.V."/>
            <person name="Chang P."/>
        </authorList>
    </citation>
    <scope>NUCLEOTIDE SEQUENCE [LARGE SCALE GENOMIC DNA]</scope>
    <source>
        <tissue evidence="1">Whole</tissue>
    </source>
</reference>